<evidence type="ECO:0000313" key="2">
    <source>
        <dbReference type="Proteomes" id="UP000259026"/>
    </source>
</evidence>
<sequence length="331" mass="36843">MLAEIIFDYMSKLMRDAFDAADPFHREYLVHRRLGRFMRGDPIDFVNQRPPGEMSWSGKGDQCVEFIHVRRPGTRDAGWPGITRDWFERKVALEGDHEIGAGFDMLHMLQEDAVTQVSLIQTLRDLHDAFASWTAQTVKQEQAIAAAKQVLAVVDDYAGEPDISSESREVITDIFGTAVLVSDKPVLFTVHEVDIMLKAQRALTTHSIDPAGMKSALERIERWFGEFPDTGKKREDGTPLPYWFCFGSNGERDYMRSVARAALARVPPSFEDAVVESIREFADQVLSAAQDCCTDPDAGPDATTTVRFTGEEGCEIGTALHRLVGAVAKGT</sequence>
<organism evidence="1 2">
    <name type="scientific">Caulobacter phage CcrPW</name>
    <dbReference type="NCBI Taxonomy" id="2283271"/>
    <lineage>
        <taxon>Viruses</taxon>
        <taxon>Duplodnaviria</taxon>
        <taxon>Heunggongvirae</taxon>
        <taxon>Uroviricota</taxon>
        <taxon>Caudoviricetes</taxon>
        <taxon>Jeanschmidtviridae</taxon>
        <taxon>Colossusvirus</taxon>
        <taxon>Colossusvirus PW</taxon>
    </lineage>
</organism>
<gene>
    <name evidence="1" type="ORF">CcrPW_gp394</name>
</gene>
<reference evidence="2" key="1">
    <citation type="submission" date="2018-07" db="EMBL/GenBank/DDBJ databases">
        <title>Giant CbK-like Caulobacter bacteriophages have genetically divergent genomes.</title>
        <authorList>
            <person name="Wilson K.M."/>
            <person name="Ely B."/>
        </authorList>
    </citation>
    <scope>NUCLEOTIDE SEQUENCE [LARGE SCALE GENOMIC DNA]</scope>
</reference>
<keyword evidence="2" id="KW-1185">Reference proteome</keyword>
<accession>A0A385EAW7</accession>
<proteinExistence type="predicted"/>
<name>A0A385EAW7_9CAUD</name>
<dbReference type="Proteomes" id="UP000259026">
    <property type="component" value="Segment"/>
</dbReference>
<reference evidence="1 2" key="2">
    <citation type="submission" date="2018-09" db="EMBL/GenBank/DDBJ databases">
        <title>Giant CbK-like Caulobacter bacteriophages have genetically divergent genomes.</title>
        <authorList>
            <person name="Wilson K."/>
            <person name="Ely B."/>
        </authorList>
    </citation>
    <scope>NUCLEOTIDE SEQUENCE [LARGE SCALE GENOMIC DNA]</scope>
</reference>
<protein>
    <submittedName>
        <fullName evidence="1">Uncharacterized protein</fullName>
    </submittedName>
</protein>
<dbReference type="EMBL" id="MH588545">
    <property type="protein sequence ID" value="AXQ68933.1"/>
    <property type="molecule type" value="Genomic_DNA"/>
</dbReference>
<evidence type="ECO:0000313" key="1">
    <source>
        <dbReference type="EMBL" id="AXQ68933.1"/>
    </source>
</evidence>